<gene>
    <name evidence="1" type="ORF">EBE87_03825</name>
</gene>
<evidence type="ECO:0008006" key="3">
    <source>
        <dbReference type="Google" id="ProtNLM"/>
    </source>
</evidence>
<comment type="caution">
    <text evidence="1">The sequence shown here is derived from an EMBL/GenBank/DDBJ whole genome shotgun (WGS) entry which is preliminary data.</text>
</comment>
<dbReference type="Proteomes" id="UP000274097">
    <property type="component" value="Unassembled WGS sequence"/>
</dbReference>
<dbReference type="InterPro" id="IPR029016">
    <property type="entry name" value="GAF-like_dom_sf"/>
</dbReference>
<dbReference type="RefSeq" id="WP_122139883.1">
    <property type="nucleotide sequence ID" value="NZ_RFLX01000002.1"/>
</dbReference>
<evidence type="ECO:0000313" key="1">
    <source>
        <dbReference type="EMBL" id="RMI26415.1"/>
    </source>
</evidence>
<dbReference type="EMBL" id="RFLX01000002">
    <property type="protein sequence ID" value="RMI26415.1"/>
    <property type="molecule type" value="Genomic_DNA"/>
</dbReference>
<reference evidence="1 2" key="1">
    <citation type="submission" date="2018-10" db="EMBL/GenBank/DDBJ databases">
        <title>Roseomonas sp. nov., isolated from feces of Tibetan antelopes in the Qinghai-Tibet plateau, China.</title>
        <authorList>
            <person name="Tian Z."/>
        </authorList>
    </citation>
    <scope>NUCLEOTIDE SEQUENCE [LARGE SCALE GENOMIC DNA]</scope>
    <source>
        <strain evidence="1 2">Z23</strain>
    </source>
</reference>
<organism evidence="1 2">
    <name type="scientific">Teichococcus wenyumeiae</name>
    <dbReference type="NCBI Taxonomy" id="2478470"/>
    <lineage>
        <taxon>Bacteria</taxon>
        <taxon>Pseudomonadati</taxon>
        <taxon>Pseudomonadota</taxon>
        <taxon>Alphaproteobacteria</taxon>
        <taxon>Acetobacterales</taxon>
        <taxon>Roseomonadaceae</taxon>
        <taxon>Roseomonas</taxon>
    </lineage>
</organism>
<accession>A0ABX9VNH7</accession>
<protein>
    <recommendedName>
        <fullName evidence="3">DUF484 family protein</fullName>
    </recommendedName>
</protein>
<evidence type="ECO:0000313" key="2">
    <source>
        <dbReference type="Proteomes" id="UP000274097"/>
    </source>
</evidence>
<keyword evidence="2" id="KW-1185">Reference proteome</keyword>
<name>A0ABX9VNH7_9PROT</name>
<proteinExistence type="predicted"/>
<dbReference type="Gene3D" id="3.30.450.40">
    <property type="match status" value="1"/>
</dbReference>
<sequence length="204" mass="21371">MSKDGADRVAAWLRANPSFLAERPDLYRLLTPPRRIHGEGLADHMAAMLDAERAANRDLAASARAEESFVHRAQRAVVALIAAPDAAEAVSQEWPALLGMDHCALADEGAPAPHRRSLPPGTVQALLPTGRDTLLRDDPSDAALLHGEAAALITRDALARLPLPGAPAMLVLGARQAAALPRGSAAPPLRFLAAALAAALSRQP</sequence>